<feature type="compositionally biased region" description="Low complexity" evidence="6">
    <location>
        <begin position="232"/>
        <end position="248"/>
    </location>
</feature>
<feature type="region of interest" description="Disordered" evidence="6">
    <location>
        <begin position="209"/>
        <end position="250"/>
    </location>
</feature>
<keyword evidence="4 5" id="KW-0175">Coiled coil</keyword>
<dbReference type="PANTHER" id="PTHR13546">
    <property type="entry name" value="RE60986P"/>
    <property type="match status" value="1"/>
</dbReference>
<reference evidence="7" key="1">
    <citation type="submission" date="2022-01" db="EMBL/GenBank/DDBJ databases">
        <title>Genome Sequence Resource for Two Populations of Ditylenchus destructor, the Migratory Endoparasitic Phytonematode.</title>
        <authorList>
            <person name="Zhang H."/>
            <person name="Lin R."/>
            <person name="Xie B."/>
        </authorList>
    </citation>
    <scope>NUCLEOTIDE SEQUENCE</scope>
    <source>
        <strain evidence="7">BazhouSP</strain>
    </source>
</reference>
<protein>
    <submittedName>
        <fullName evidence="7">CCDC85 family domain-containing protein</fullName>
    </submittedName>
</protein>
<feature type="region of interest" description="Disordered" evidence="6">
    <location>
        <begin position="724"/>
        <end position="745"/>
    </location>
</feature>
<evidence type="ECO:0000313" key="7">
    <source>
        <dbReference type="EMBL" id="KAI1714876.1"/>
    </source>
</evidence>
<feature type="region of interest" description="Disordered" evidence="6">
    <location>
        <begin position="1"/>
        <end position="31"/>
    </location>
</feature>
<feature type="compositionally biased region" description="Basic and acidic residues" evidence="6">
    <location>
        <begin position="566"/>
        <end position="575"/>
    </location>
</feature>
<evidence type="ECO:0000256" key="4">
    <source>
        <dbReference type="ARBA" id="ARBA00023054"/>
    </source>
</evidence>
<dbReference type="AlphaFoldDB" id="A0AAD4N4K5"/>
<feature type="region of interest" description="Disordered" evidence="6">
    <location>
        <begin position="598"/>
        <end position="624"/>
    </location>
</feature>
<comment type="caution">
    <text evidence="7">The sequence shown here is derived from an EMBL/GenBank/DDBJ whole genome shotgun (WGS) entry which is preliminary data.</text>
</comment>
<feature type="compositionally biased region" description="Polar residues" evidence="6">
    <location>
        <begin position="816"/>
        <end position="825"/>
    </location>
</feature>
<gene>
    <name evidence="7" type="ORF">DdX_08145</name>
</gene>
<evidence type="ECO:0000256" key="1">
    <source>
        <dbReference type="ARBA" id="ARBA00004536"/>
    </source>
</evidence>
<feature type="compositionally biased region" description="Pro residues" evidence="6">
    <location>
        <begin position="736"/>
        <end position="745"/>
    </location>
</feature>
<feature type="coiled-coil region" evidence="5">
    <location>
        <begin position="108"/>
        <end position="182"/>
    </location>
</feature>
<organism evidence="7 8">
    <name type="scientific">Ditylenchus destructor</name>
    <dbReference type="NCBI Taxonomy" id="166010"/>
    <lineage>
        <taxon>Eukaryota</taxon>
        <taxon>Metazoa</taxon>
        <taxon>Ecdysozoa</taxon>
        <taxon>Nematoda</taxon>
        <taxon>Chromadorea</taxon>
        <taxon>Rhabditida</taxon>
        <taxon>Tylenchina</taxon>
        <taxon>Tylenchomorpha</taxon>
        <taxon>Sphaerularioidea</taxon>
        <taxon>Anguinidae</taxon>
        <taxon>Anguininae</taxon>
        <taxon>Ditylenchus</taxon>
    </lineage>
</organism>
<dbReference type="PANTHER" id="PTHR13546:SF15">
    <property type="entry name" value="CCDC85"/>
    <property type="match status" value="1"/>
</dbReference>
<dbReference type="InterPro" id="IPR019359">
    <property type="entry name" value="CCDC85"/>
</dbReference>
<feature type="compositionally biased region" description="Low complexity" evidence="6">
    <location>
        <begin position="613"/>
        <end position="624"/>
    </location>
</feature>
<keyword evidence="8" id="KW-1185">Reference proteome</keyword>
<dbReference type="EMBL" id="JAKKPZ010000012">
    <property type="protein sequence ID" value="KAI1714876.1"/>
    <property type="molecule type" value="Genomic_DNA"/>
</dbReference>
<evidence type="ECO:0000256" key="3">
    <source>
        <dbReference type="ARBA" id="ARBA00022949"/>
    </source>
</evidence>
<dbReference type="GO" id="GO:0005912">
    <property type="term" value="C:adherens junction"/>
    <property type="evidence" value="ECO:0007669"/>
    <property type="project" value="UniProtKB-SubCell"/>
</dbReference>
<feature type="compositionally biased region" description="Polar residues" evidence="6">
    <location>
        <begin position="215"/>
        <end position="228"/>
    </location>
</feature>
<evidence type="ECO:0000256" key="2">
    <source>
        <dbReference type="ARBA" id="ARBA00009052"/>
    </source>
</evidence>
<feature type="region of interest" description="Disordered" evidence="6">
    <location>
        <begin position="566"/>
        <end position="586"/>
    </location>
</feature>
<comment type="similarity">
    <text evidence="2">Belongs to the CCDC85 family.</text>
</comment>
<name>A0AAD4N4K5_9BILA</name>
<feature type="region of interest" description="Disordered" evidence="6">
    <location>
        <begin position="800"/>
        <end position="825"/>
    </location>
</feature>
<accession>A0AAD4N4K5</accession>
<evidence type="ECO:0000256" key="6">
    <source>
        <dbReference type="SAM" id="MobiDB-lite"/>
    </source>
</evidence>
<feature type="compositionally biased region" description="Low complexity" evidence="6">
    <location>
        <begin position="7"/>
        <end position="31"/>
    </location>
</feature>
<sequence length="849" mass="93840">MGIRRFTSSSSNSNKSTSSSTSSGSKSSSLYSSSKQFVTRAAQNLQHSTTQHTQQRLSAQIPQNFQLPGAIYGQPTQSNGFLNLASSSNSSGASDQNSNMDMNHQNPVTILQQRIQILEAENRRVMSNQGRLIGESNRRLDMHLSEIRTLKEEEIRSYQVRVGELEAKKESLLSENADLKRLCLYLDEQRQSLIQSLGASRETFFPQTADELSTEKNVANSEIENSGETSEDAGCGSSAASSNSGCEDSPQEAEKSEFCKQNVDLERECNGKRASMVSFNQEQERAIRSITDQIASTSITDHTKENNSNGPYSQNILAAQNQRVFDYIHSLENRIRQLEQLDKRPLSPIPATMMSSFDRECRSASPSISASLRSISTRLNFDRNYASIDVLHKESTEDLTENTVILPLGSQRPESCNAAKLAPVKVLSEVPLSPWMPRFLRMGLSRFGQESGSTMLGSMTNSSMTTSSGTAYCSSSEDAESDSTATTILVVGDEAMDNSAYFNNNLEVRPLGTIQEEERDETDTEENCWSCSEFGAEKQNDAESSHKGQNLSDSLEKEKLEVEIARAEPNTKPDTDLSQNSPDVFVRTRRMSQNELLSEEKKDLKTQNANRISSSSTGSAFSASSTFSSCSGTNECESPDLDLPPRMPPLILEYKRFSLCSNSNVSDSLSNGSGSNSSLNKFVRMPAKVPFSLNSQVQRCPPPIQATSQYLLRQQSPRPERKLFTQETHSSGVKSGPPPVPTRIRIPPPVISQSSSRAMSSFQTLNGHLHTLRSKEFETIQQNGNGFVKPSDTAWSSLDRKGTQAGMEPFKDRNLNQDPGNSRQFDIQKRAQAETIEENSFVEARFTSL</sequence>
<keyword evidence="3" id="KW-0965">Cell junction</keyword>
<comment type="subcellular location">
    <subcellularLocation>
        <location evidence="1">Cell junction</location>
        <location evidence="1">Adherens junction</location>
    </subcellularLocation>
</comment>
<dbReference type="Pfam" id="PF10226">
    <property type="entry name" value="CCDC85"/>
    <property type="match status" value="1"/>
</dbReference>
<dbReference type="Proteomes" id="UP001201812">
    <property type="component" value="Unassembled WGS sequence"/>
</dbReference>
<evidence type="ECO:0000256" key="5">
    <source>
        <dbReference type="SAM" id="Coils"/>
    </source>
</evidence>
<evidence type="ECO:0000313" key="8">
    <source>
        <dbReference type="Proteomes" id="UP001201812"/>
    </source>
</evidence>
<proteinExistence type="inferred from homology"/>